<evidence type="ECO:0000313" key="7">
    <source>
        <dbReference type="EMBL" id="GIF07281.1"/>
    </source>
</evidence>
<sequence length="169" mass="18112">MTPDRHAHCTFCGARFVPDQPWPRRCAACGETTYRNPTPVAVALQPIGSGLLVVRRGIAPALGRLALPGGFIESGETWQAAAVRELDEETGIEGDPADVTLFDTLSAPDGTLLVFGLLPHLAGPGELPGAPPTVESLGLEVLQRPAELGFGLHTQVVNRWFQLNRSDRR</sequence>
<dbReference type="AlphaFoldDB" id="A0A919TLJ6"/>
<proteinExistence type="inferred from homology"/>
<dbReference type="Pfam" id="PF00293">
    <property type="entry name" value="NUDIX"/>
    <property type="match status" value="1"/>
</dbReference>
<dbReference type="EMBL" id="BOMW01000046">
    <property type="protein sequence ID" value="GIF07281.1"/>
    <property type="molecule type" value="Genomic_DNA"/>
</dbReference>
<name>A0A919TLJ6_9ACTN</name>
<comment type="similarity">
    <text evidence="2 5">Belongs to the Nudix hydrolase family.</text>
</comment>
<protein>
    <submittedName>
        <fullName evidence="7">NUDIX hydrolase</fullName>
    </submittedName>
</protein>
<dbReference type="PRINTS" id="PR00502">
    <property type="entry name" value="NUDIXFAMILY"/>
</dbReference>
<evidence type="ECO:0000256" key="2">
    <source>
        <dbReference type="ARBA" id="ARBA00005582"/>
    </source>
</evidence>
<evidence type="ECO:0000256" key="3">
    <source>
        <dbReference type="ARBA" id="ARBA00022801"/>
    </source>
</evidence>
<dbReference type="InterPro" id="IPR020084">
    <property type="entry name" value="NUDIX_hydrolase_CS"/>
</dbReference>
<dbReference type="InterPro" id="IPR000086">
    <property type="entry name" value="NUDIX_hydrolase_dom"/>
</dbReference>
<evidence type="ECO:0000256" key="4">
    <source>
        <dbReference type="ARBA" id="ARBA00022842"/>
    </source>
</evidence>
<accession>A0A919TLJ6</accession>
<dbReference type="PROSITE" id="PS51462">
    <property type="entry name" value="NUDIX"/>
    <property type="match status" value="1"/>
</dbReference>
<evidence type="ECO:0000256" key="5">
    <source>
        <dbReference type="RuleBase" id="RU003476"/>
    </source>
</evidence>
<dbReference type="InterPro" id="IPR020476">
    <property type="entry name" value="Nudix_hydrolase"/>
</dbReference>
<evidence type="ECO:0000259" key="6">
    <source>
        <dbReference type="PROSITE" id="PS51462"/>
    </source>
</evidence>
<dbReference type="PANTHER" id="PTHR43222:SF12">
    <property type="entry name" value="NUDIX HYDROLASE"/>
    <property type="match status" value="1"/>
</dbReference>
<dbReference type="PROSITE" id="PS00893">
    <property type="entry name" value="NUDIX_BOX"/>
    <property type="match status" value="1"/>
</dbReference>
<organism evidence="7 8">
    <name type="scientific">Actinoplanes siamensis</name>
    <dbReference type="NCBI Taxonomy" id="1223317"/>
    <lineage>
        <taxon>Bacteria</taxon>
        <taxon>Bacillati</taxon>
        <taxon>Actinomycetota</taxon>
        <taxon>Actinomycetes</taxon>
        <taxon>Micromonosporales</taxon>
        <taxon>Micromonosporaceae</taxon>
        <taxon>Actinoplanes</taxon>
    </lineage>
</organism>
<dbReference type="Gene3D" id="3.90.79.10">
    <property type="entry name" value="Nucleoside Triphosphate Pyrophosphohydrolase"/>
    <property type="match status" value="1"/>
</dbReference>
<keyword evidence="8" id="KW-1185">Reference proteome</keyword>
<evidence type="ECO:0000313" key="8">
    <source>
        <dbReference type="Proteomes" id="UP000629619"/>
    </source>
</evidence>
<gene>
    <name evidence="7" type="ORF">Asi03nite_48190</name>
</gene>
<dbReference type="SUPFAM" id="SSF55811">
    <property type="entry name" value="Nudix"/>
    <property type="match status" value="1"/>
</dbReference>
<keyword evidence="3 5" id="KW-0378">Hydrolase</keyword>
<comment type="cofactor">
    <cofactor evidence="1">
        <name>Mg(2+)</name>
        <dbReference type="ChEBI" id="CHEBI:18420"/>
    </cofactor>
</comment>
<evidence type="ECO:0000256" key="1">
    <source>
        <dbReference type="ARBA" id="ARBA00001946"/>
    </source>
</evidence>
<dbReference type="Proteomes" id="UP000629619">
    <property type="component" value="Unassembled WGS sequence"/>
</dbReference>
<comment type="caution">
    <text evidence="7">The sequence shown here is derived from an EMBL/GenBank/DDBJ whole genome shotgun (WGS) entry which is preliminary data.</text>
</comment>
<dbReference type="RefSeq" id="WP_203682683.1">
    <property type="nucleotide sequence ID" value="NZ_BOMW01000046.1"/>
</dbReference>
<dbReference type="PANTHER" id="PTHR43222">
    <property type="entry name" value="NUDIX HYDROLASE 23"/>
    <property type="match status" value="1"/>
</dbReference>
<dbReference type="InterPro" id="IPR015797">
    <property type="entry name" value="NUDIX_hydrolase-like_dom_sf"/>
</dbReference>
<feature type="domain" description="Nudix hydrolase" evidence="6">
    <location>
        <begin position="33"/>
        <end position="163"/>
    </location>
</feature>
<dbReference type="GO" id="GO:0016787">
    <property type="term" value="F:hydrolase activity"/>
    <property type="evidence" value="ECO:0007669"/>
    <property type="project" value="UniProtKB-KW"/>
</dbReference>
<reference evidence="7" key="1">
    <citation type="submission" date="2021-01" db="EMBL/GenBank/DDBJ databases">
        <title>Whole genome shotgun sequence of Actinoplanes siamensis NBRC 109076.</title>
        <authorList>
            <person name="Komaki H."/>
            <person name="Tamura T."/>
        </authorList>
    </citation>
    <scope>NUCLEOTIDE SEQUENCE</scope>
    <source>
        <strain evidence="7">NBRC 109076</strain>
    </source>
</reference>
<keyword evidence="4" id="KW-0460">Magnesium</keyword>